<gene>
    <name evidence="2" type="ORF">10.t00024</name>
</gene>
<sequence length="204" mass="23049">MAIACADHLTPQRFLHSKKEKHFLYDIVANGRTGLDKFDIVDGSRRNMKACTRALAKKMIYLSFVLYMKAMMMDPGVCSQDKRHTKVKIGGHEDIRSGKGSALQLNDLLRRLSGAFSWGKDEPEMGEEEFYILSPDNEEEEFYILSSTGKETRGGISTPRIRKGETESGISTPRIEKIRITLTEGLAKQEFEVTLTVGRFDHSI</sequence>
<dbReference type="AlphaFoldDB" id="Q2XNZ0"/>
<proteinExistence type="predicted"/>
<evidence type="ECO:0000313" key="2">
    <source>
        <dbReference type="EMBL" id="ABB55282.1"/>
    </source>
</evidence>
<evidence type="ECO:0000256" key="1">
    <source>
        <dbReference type="SAM" id="MobiDB-lite"/>
    </source>
</evidence>
<dbReference type="EMBL" id="DQ273271">
    <property type="protein sequence ID" value="ABB55282.1"/>
    <property type="molecule type" value="Genomic_DNA"/>
</dbReference>
<organism evidence="2">
    <name type="scientific">Asparagus officinalis</name>
    <name type="common">Garden asparagus</name>
    <dbReference type="NCBI Taxonomy" id="4686"/>
    <lineage>
        <taxon>Eukaryota</taxon>
        <taxon>Viridiplantae</taxon>
        <taxon>Streptophyta</taxon>
        <taxon>Embryophyta</taxon>
        <taxon>Tracheophyta</taxon>
        <taxon>Spermatophyta</taxon>
        <taxon>Magnoliopsida</taxon>
        <taxon>Liliopsida</taxon>
        <taxon>Asparagales</taxon>
        <taxon>Asparagaceae</taxon>
        <taxon>Asparagoideae</taxon>
        <taxon>Asparagus</taxon>
    </lineage>
</organism>
<accession>Q2XNZ0</accession>
<name>Q2XNZ0_ASPOF</name>
<protein>
    <submittedName>
        <fullName evidence="2">Uncharacterized protein</fullName>
    </submittedName>
</protein>
<reference evidence="2" key="1">
    <citation type="submission" date="2005-10" db="EMBL/GenBank/DDBJ databases">
        <title>Comparative Sequence and Genetic Analyses of the Asparagus, Onion, and Rice Genomes Reveal Similar Structures, But No Microsynteny.</title>
        <authorList>
            <person name="Jernej J."/>
            <person name="Suzuki G."/>
            <person name="McCallum J."/>
            <person name="Cheung F."/>
            <person name="Arbogast T."/>
            <person name="Tallon L.J."/>
            <person name="Smith S."/>
            <person name="Utterback T."/>
            <person name="Havey M.J."/>
            <person name="Town C.D."/>
        </authorList>
    </citation>
    <scope>NUCLEOTIDE SEQUENCE</scope>
</reference>
<feature type="region of interest" description="Disordered" evidence="1">
    <location>
        <begin position="150"/>
        <end position="169"/>
    </location>
</feature>